<dbReference type="EMBL" id="JACHIO010000002">
    <property type="protein sequence ID" value="MBB5062110.1"/>
    <property type="molecule type" value="Genomic_DNA"/>
</dbReference>
<evidence type="ECO:0000313" key="2">
    <source>
        <dbReference type="Proteomes" id="UP000584867"/>
    </source>
</evidence>
<gene>
    <name evidence="1" type="ORF">HDF15_000437</name>
</gene>
<proteinExistence type="predicted"/>
<name>A0A7W7ZLG3_9BACT</name>
<comment type="caution">
    <text evidence="1">The sequence shown here is derived from an EMBL/GenBank/DDBJ whole genome shotgun (WGS) entry which is preliminary data.</text>
</comment>
<dbReference type="AlphaFoldDB" id="A0A7W7ZLG3"/>
<dbReference type="Proteomes" id="UP000584867">
    <property type="component" value="Unassembled WGS sequence"/>
</dbReference>
<protein>
    <submittedName>
        <fullName evidence="1">Uncharacterized protein</fullName>
    </submittedName>
</protein>
<organism evidence="1 2">
    <name type="scientific">Granulicella mallensis</name>
    <dbReference type="NCBI Taxonomy" id="940614"/>
    <lineage>
        <taxon>Bacteria</taxon>
        <taxon>Pseudomonadati</taxon>
        <taxon>Acidobacteriota</taxon>
        <taxon>Terriglobia</taxon>
        <taxon>Terriglobales</taxon>
        <taxon>Acidobacteriaceae</taxon>
        <taxon>Granulicella</taxon>
    </lineage>
</organism>
<accession>A0A7W7ZLG3</accession>
<sequence>MGSTIARLGATKLHAELIQTANPECAKDTKLAQSFLCLTLAYPAHSAFAV</sequence>
<reference evidence="1 2" key="1">
    <citation type="submission" date="2020-08" db="EMBL/GenBank/DDBJ databases">
        <title>Genomic Encyclopedia of Type Strains, Phase IV (KMG-V): Genome sequencing to study the core and pangenomes of soil and plant-associated prokaryotes.</title>
        <authorList>
            <person name="Whitman W."/>
        </authorList>
    </citation>
    <scope>NUCLEOTIDE SEQUENCE [LARGE SCALE GENOMIC DNA]</scope>
    <source>
        <strain evidence="1 2">X5P3</strain>
    </source>
</reference>
<evidence type="ECO:0000313" key="1">
    <source>
        <dbReference type="EMBL" id="MBB5062110.1"/>
    </source>
</evidence>